<evidence type="ECO:0000313" key="2">
    <source>
        <dbReference type="EMBL" id="TCP37764.1"/>
    </source>
</evidence>
<evidence type="ECO:0000313" key="3">
    <source>
        <dbReference type="Proteomes" id="UP000295399"/>
    </source>
</evidence>
<dbReference type="Proteomes" id="UP000295399">
    <property type="component" value="Unassembled WGS sequence"/>
</dbReference>
<protein>
    <submittedName>
        <fullName evidence="2">Phasin protein</fullName>
    </submittedName>
</protein>
<dbReference type="AlphaFoldDB" id="A0A4R2PRT1"/>
<comment type="caution">
    <text evidence="2">The sequence shown here is derived from an EMBL/GenBank/DDBJ whole genome shotgun (WGS) entry which is preliminary data.</text>
</comment>
<dbReference type="EMBL" id="SLXO01000002">
    <property type="protein sequence ID" value="TCP37764.1"/>
    <property type="molecule type" value="Genomic_DNA"/>
</dbReference>
<dbReference type="InParanoid" id="A0A4R2PRT1"/>
<dbReference type="Pfam" id="PF09361">
    <property type="entry name" value="Phasin_2"/>
    <property type="match status" value="1"/>
</dbReference>
<organism evidence="2 3">
    <name type="scientific">Rhodothalassium salexigens DSM 2132</name>
    <dbReference type="NCBI Taxonomy" id="1188247"/>
    <lineage>
        <taxon>Bacteria</taxon>
        <taxon>Pseudomonadati</taxon>
        <taxon>Pseudomonadota</taxon>
        <taxon>Alphaproteobacteria</taxon>
        <taxon>Rhodothalassiales</taxon>
        <taxon>Rhodothalassiaceae</taxon>
        <taxon>Rhodothalassium</taxon>
    </lineage>
</organism>
<accession>A0A4R2PRT1</accession>
<gene>
    <name evidence="2" type="ORF">EV659_102171</name>
</gene>
<dbReference type="InterPro" id="IPR018968">
    <property type="entry name" value="Phasin"/>
</dbReference>
<name>A0A4R2PRT1_RHOSA</name>
<proteinExistence type="predicted"/>
<feature type="domain" description="Phasin" evidence="1">
    <location>
        <begin position="30"/>
        <end position="124"/>
    </location>
</feature>
<keyword evidence="3" id="KW-1185">Reference proteome</keyword>
<evidence type="ECO:0000259" key="1">
    <source>
        <dbReference type="Pfam" id="PF09361"/>
    </source>
</evidence>
<sequence>MVPDATVKQFEASMTVARQTVDDALTMVDQWSDTGRLQIDQALSVSTAAVDSLNTWNKAVIAIMERHMSETRELLATWTSAQDPQQFFEANQDFMRAHVDSFAKDMTAWSQTALQVVSAMMAPLGTPPTDGDHKRAR</sequence>
<reference evidence="2 3" key="1">
    <citation type="submission" date="2019-03" db="EMBL/GenBank/DDBJ databases">
        <title>Genomic Encyclopedia of Type Strains, Phase IV (KMG-IV): sequencing the most valuable type-strain genomes for metagenomic binning, comparative biology and taxonomic classification.</title>
        <authorList>
            <person name="Goeker M."/>
        </authorList>
    </citation>
    <scope>NUCLEOTIDE SEQUENCE [LARGE SCALE GENOMIC DNA]</scope>
    <source>
        <strain evidence="2 3">DSM 2132</strain>
    </source>
</reference>